<evidence type="ECO:0000313" key="2">
    <source>
        <dbReference type="Proteomes" id="UP001177021"/>
    </source>
</evidence>
<organism evidence="1 2">
    <name type="scientific">Trifolium pratense</name>
    <name type="common">Red clover</name>
    <dbReference type="NCBI Taxonomy" id="57577"/>
    <lineage>
        <taxon>Eukaryota</taxon>
        <taxon>Viridiplantae</taxon>
        <taxon>Streptophyta</taxon>
        <taxon>Embryophyta</taxon>
        <taxon>Tracheophyta</taxon>
        <taxon>Spermatophyta</taxon>
        <taxon>Magnoliopsida</taxon>
        <taxon>eudicotyledons</taxon>
        <taxon>Gunneridae</taxon>
        <taxon>Pentapetalae</taxon>
        <taxon>rosids</taxon>
        <taxon>fabids</taxon>
        <taxon>Fabales</taxon>
        <taxon>Fabaceae</taxon>
        <taxon>Papilionoideae</taxon>
        <taxon>50 kb inversion clade</taxon>
        <taxon>NPAAA clade</taxon>
        <taxon>Hologalegina</taxon>
        <taxon>IRL clade</taxon>
        <taxon>Trifolieae</taxon>
        <taxon>Trifolium</taxon>
    </lineage>
</organism>
<sequence length="338" mass="38637">MIEDARIVPKNPVNATRISPQMAKVEDNTTKTLINETGITLTKAEGYTGNHFHEFGDIIIPLFLTCAQFNGKVQLIITDKKPWWIVKHQAFLKKLSNYEIMDIDRDDEVHCFPKVIVGLKRYHKELSIDPQKYSYSIKDFGDFLRSSYSLKRVNAIKIRDTGNQSKKPRLLILSRKSSRSFTNTNQIAKMAKGLGFKVIVMEAGRNMGNIADVVNSCDVLMGVHGAGLTNILFLPENAIFIQVVPCGGMQVEWLATNDFAQPSEEDMKIKYLEYKITLEESTLKQQYPLDHMIIKDPSSIVKQGWETFRSVYFDKQNVKLDVNRFRPTLQKALELLNQ</sequence>
<dbReference type="Proteomes" id="UP001177021">
    <property type="component" value="Unassembled WGS sequence"/>
</dbReference>
<comment type="caution">
    <text evidence="1">The sequence shown here is derived from an EMBL/GenBank/DDBJ whole genome shotgun (WGS) entry which is preliminary data.</text>
</comment>
<accession>A0ACB0MAI0</accession>
<protein>
    <submittedName>
        <fullName evidence="1">Uncharacterized protein</fullName>
    </submittedName>
</protein>
<gene>
    <name evidence="1" type="ORF">MILVUS5_LOCUS40284</name>
</gene>
<reference evidence="1" key="1">
    <citation type="submission" date="2023-10" db="EMBL/GenBank/DDBJ databases">
        <authorList>
            <person name="Rodriguez Cubillos JULIANA M."/>
            <person name="De Vega J."/>
        </authorList>
    </citation>
    <scope>NUCLEOTIDE SEQUENCE</scope>
</reference>
<keyword evidence="2" id="KW-1185">Reference proteome</keyword>
<name>A0ACB0MAI0_TRIPR</name>
<dbReference type="EMBL" id="CASHSV030000823">
    <property type="protein sequence ID" value="CAJ2677877.1"/>
    <property type="molecule type" value="Genomic_DNA"/>
</dbReference>
<evidence type="ECO:0000313" key="1">
    <source>
        <dbReference type="EMBL" id="CAJ2677877.1"/>
    </source>
</evidence>
<proteinExistence type="predicted"/>